<evidence type="ECO:0000313" key="3">
    <source>
        <dbReference type="Proteomes" id="UP001351900"/>
    </source>
</evidence>
<dbReference type="EMBL" id="JAZHOV010000008">
    <property type="protein sequence ID" value="MEF2256148.1"/>
    <property type="molecule type" value="Genomic_DNA"/>
</dbReference>
<dbReference type="PROSITE" id="PS51502">
    <property type="entry name" value="S_R_A_B_BARREL"/>
    <property type="match status" value="1"/>
</dbReference>
<dbReference type="SUPFAM" id="SSF54909">
    <property type="entry name" value="Dimeric alpha+beta barrel"/>
    <property type="match status" value="1"/>
</dbReference>
<protein>
    <submittedName>
        <fullName evidence="2">Dabb family protein</fullName>
    </submittedName>
</protein>
<evidence type="ECO:0000313" key="2">
    <source>
        <dbReference type="EMBL" id="MEF2256148.1"/>
    </source>
</evidence>
<proteinExistence type="predicted"/>
<comment type="caution">
    <text evidence="2">The sequence shown here is derived from an EMBL/GenBank/DDBJ whole genome shotgun (WGS) entry which is preliminary data.</text>
</comment>
<reference evidence="2 3" key="1">
    <citation type="submission" date="2024-01" db="EMBL/GenBank/DDBJ databases">
        <title>the genome sequence of strain Microbacterium schleiferi NBRC 15075.</title>
        <authorList>
            <person name="Ding Y."/>
            <person name="Zhang G."/>
        </authorList>
    </citation>
    <scope>NUCLEOTIDE SEQUENCE [LARGE SCALE GENOMIC DNA]</scope>
    <source>
        <strain evidence="2 3">NBRC 15075</strain>
    </source>
</reference>
<dbReference type="Gene3D" id="3.30.70.100">
    <property type="match status" value="1"/>
</dbReference>
<dbReference type="InterPro" id="IPR013097">
    <property type="entry name" value="Dabb"/>
</dbReference>
<dbReference type="PANTHER" id="PTHR37832:SF1">
    <property type="entry name" value="STRESS-RESPONSE A_B BARREL DOMAIN-CONTAINING PROTEIN"/>
    <property type="match status" value="1"/>
</dbReference>
<evidence type="ECO:0000259" key="1">
    <source>
        <dbReference type="PROSITE" id="PS51502"/>
    </source>
</evidence>
<dbReference type="SMART" id="SM00886">
    <property type="entry name" value="Dabb"/>
    <property type="match status" value="1"/>
</dbReference>
<accession>A0ABU7VAJ5</accession>
<dbReference type="Pfam" id="PF07876">
    <property type="entry name" value="Dabb"/>
    <property type="match status" value="1"/>
</dbReference>
<organism evidence="2 3">
    <name type="scientific">Microbacterium schleiferi</name>
    <dbReference type="NCBI Taxonomy" id="69362"/>
    <lineage>
        <taxon>Bacteria</taxon>
        <taxon>Bacillati</taxon>
        <taxon>Actinomycetota</taxon>
        <taxon>Actinomycetes</taxon>
        <taxon>Micrococcales</taxon>
        <taxon>Microbacteriaceae</taxon>
        <taxon>Microbacterium</taxon>
    </lineage>
</organism>
<keyword evidence="3" id="KW-1185">Reference proteome</keyword>
<gene>
    <name evidence="2" type="ORF">V2V91_13540</name>
</gene>
<dbReference type="RefSeq" id="WP_292710781.1">
    <property type="nucleotide sequence ID" value="NZ_BAAAUO010000001.1"/>
</dbReference>
<dbReference type="InterPro" id="IPR011008">
    <property type="entry name" value="Dimeric_a/b-barrel"/>
</dbReference>
<feature type="domain" description="Stress-response A/B barrel" evidence="1">
    <location>
        <begin position="3"/>
        <end position="98"/>
    </location>
</feature>
<dbReference type="Proteomes" id="UP001351900">
    <property type="component" value="Unassembled WGS sequence"/>
</dbReference>
<dbReference type="PANTHER" id="PTHR37832">
    <property type="entry name" value="BLL2683 PROTEIN"/>
    <property type="match status" value="1"/>
</dbReference>
<name>A0ABU7VAJ5_9MICO</name>
<sequence length="100" mass="10792">MTLRHVVMWTMAAGDAATRAEHAAEVARRLNALVGVVPEIRALSAGANSEYPDVNADVVLIMDVDDLDALEAYQVHPAHEDVAAYIRSVVASRHAVDFVI</sequence>